<accession>A0AAW9PSE1</accession>
<evidence type="ECO:0000313" key="2">
    <source>
        <dbReference type="EMBL" id="MEE3716802.1"/>
    </source>
</evidence>
<dbReference type="Proteomes" id="UP001333818">
    <property type="component" value="Unassembled WGS sequence"/>
</dbReference>
<sequence>MTYFNQLSTQEFSPLKYNPFVVTSKPLTDDWKRWIVENKLLGADDDSLIQTLVQHGIDATAARKELQIVITHPYFQAGRNFADALRKLESHANVSIKLAELSPKQQQIERRDKLTRQEFLENYYATSTPVILTGLMDNWPALSLWSPEYLKANYGDIEIEVQTNRNADALYEINVDRHRKNLLMRDYVDMIVSASSTNDFYMVANNHNLDREEMRSLIEQIEFFPEYLDPNDTKGKTYFWLGPAGTITPLHHDPVNLMMAQVYGRKQWKMIPPYYNHLIYNYKGVFSEVDLDNPDYDRYPLFKQVKILDVLLEPGEVIFVPVGWWHHVRSLDISISLSFTNLLFPNHYEWSFPDIQR</sequence>
<dbReference type="EMBL" id="JAZBJZ010000026">
    <property type="protein sequence ID" value="MEE3716802.1"/>
    <property type="molecule type" value="Genomic_DNA"/>
</dbReference>
<gene>
    <name evidence="2" type="ORF">V2H45_08595</name>
</gene>
<comment type="caution">
    <text evidence="2">The sequence shown here is derived from an EMBL/GenBank/DDBJ whole genome shotgun (WGS) entry which is preliminary data.</text>
</comment>
<proteinExistence type="predicted"/>
<dbReference type="PANTHER" id="PTHR12461:SF105">
    <property type="entry name" value="HYPOXIA-INDUCIBLE FACTOR 1-ALPHA INHIBITOR"/>
    <property type="match status" value="1"/>
</dbReference>
<dbReference type="SMART" id="SM00558">
    <property type="entry name" value="JmjC"/>
    <property type="match status" value="1"/>
</dbReference>
<reference evidence="2" key="1">
    <citation type="submission" date="2024-01" db="EMBL/GenBank/DDBJ databases">
        <title>Bank of Algae and Cyanobacteria of the Azores (BACA) strain genomes.</title>
        <authorList>
            <person name="Luz R."/>
            <person name="Cordeiro R."/>
            <person name="Fonseca A."/>
            <person name="Goncalves V."/>
        </authorList>
    </citation>
    <scope>NUCLEOTIDE SEQUENCE</scope>
    <source>
        <strain evidence="2">BACA0141</strain>
    </source>
</reference>
<dbReference type="PANTHER" id="PTHR12461">
    <property type="entry name" value="HYPOXIA-INDUCIBLE FACTOR 1 ALPHA INHIBITOR-RELATED"/>
    <property type="match status" value="1"/>
</dbReference>
<dbReference type="InterPro" id="IPR003347">
    <property type="entry name" value="JmjC_dom"/>
</dbReference>
<dbReference type="AlphaFoldDB" id="A0AAW9PSE1"/>
<protein>
    <submittedName>
        <fullName evidence="2">Cupin-like domain-containing protein</fullName>
    </submittedName>
</protein>
<evidence type="ECO:0000259" key="1">
    <source>
        <dbReference type="PROSITE" id="PS51184"/>
    </source>
</evidence>
<dbReference type="SUPFAM" id="SSF51197">
    <property type="entry name" value="Clavaminate synthase-like"/>
    <property type="match status" value="1"/>
</dbReference>
<dbReference type="Gene3D" id="2.60.120.650">
    <property type="entry name" value="Cupin"/>
    <property type="match status" value="1"/>
</dbReference>
<name>A0AAW9PSE1_9CYAN</name>
<dbReference type="InterPro" id="IPR041667">
    <property type="entry name" value="Cupin_8"/>
</dbReference>
<organism evidence="2 3">
    <name type="scientific">Tumidithrix elongata BACA0141</name>
    <dbReference type="NCBI Taxonomy" id="2716417"/>
    <lineage>
        <taxon>Bacteria</taxon>
        <taxon>Bacillati</taxon>
        <taxon>Cyanobacteriota</taxon>
        <taxon>Cyanophyceae</taxon>
        <taxon>Pseudanabaenales</taxon>
        <taxon>Pseudanabaenaceae</taxon>
        <taxon>Tumidithrix</taxon>
        <taxon>Tumidithrix elongata</taxon>
    </lineage>
</organism>
<feature type="domain" description="JmjC" evidence="1">
    <location>
        <begin position="192"/>
        <end position="356"/>
    </location>
</feature>
<dbReference type="PROSITE" id="PS51184">
    <property type="entry name" value="JMJC"/>
    <property type="match status" value="1"/>
</dbReference>
<dbReference type="RefSeq" id="WP_330483231.1">
    <property type="nucleotide sequence ID" value="NZ_JAZBJZ010000026.1"/>
</dbReference>
<evidence type="ECO:0000313" key="3">
    <source>
        <dbReference type="Proteomes" id="UP001333818"/>
    </source>
</evidence>
<dbReference type="Pfam" id="PF13621">
    <property type="entry name" value="Cupin_8"/>
    <property type="match status" value="1"/>
</dbReference>
<keyword evidence="3" id="KW-1185">Reference proteome</keyword>